<comment type="caution">
    <text evidence="2">The sequence shown here is derived from an EMBL/GenBank/DDBJ whole genome shotgun (WGS) entry which is preliminary data.</text>
</comment>
<feature type="compositionally biased region" description="Polar residues" evidence="1">
    <location>
        <begin position="7"/>
        <end position="18"/>
    </location>
</feature>
<dbReference type="EMBL" id="SRLO01000531">
    <property type="protein sequence ID" value="TNN52973.1"/>
    <property type="molecule type" value="Genomic_DNA"/>
</dbReference>
<reference evidence="2 3" key="1">
    <citation type="submission" date="2019-03" db="EMBL/GenBank/DDBJ databases">
        <title>First draft genome of Liparis tanakae, snailfish: a comprehensive survey of snailfish specific genes.</title>
        <authorList>
            <person name="Kim W."/>
            <person name="Song I."/>
            <person name="Jeong J.-H."/>
            <person name="Kim D."/>
            <person name="Kim S."/>
            <person name="Ryu S."/>
            <person name="Song J.Y."/>
            <person name="Lee S.K."/>
        </authorList>
    </citation>
    <scope>NUCLEOTIDE SEQUENCE [LARGE SCALE GENOMIC DNA]</scope>
    <source>
        <tissue evidence="2">Muscle</tissue>
    </source>
</reference>
<dbReference type="OrthoDB" id="9940137at2759"/>
<proteinExistence type="predicted"/>
<feature type="compositionally biased region" description="Acidic residues" evidence="1">
    <location>
        <begin position="237"/>
        <end position="250"/>
    </location>
</feature>
<feature type="region of interest" description="Disordered" evidence="1">
    <location>
        <begin position="174"/>
        <end position="367"/>
    </location>
</feature>
<feature type="region of interest" description="Disordered" evidence="1">
    <location>
        <begin position="1"/>
        <end position="114"/>
    </location>
</feature>
<organism evidence="2 3">
    <name type="scientific">Liparis tanakae</name>
    <name type="common">Tanaka's snailfish</name>
    <dbReference type="NCBI Taxonomy" id="230148"/>
    <lineage>
        <taxon>Eukaryota</taxon>
        <taxon>Metazoa</taxon>
        <taxon>Chordata</taxon>
        <taxon>Craniata</taxon>
        <taxon>Vertebrata</taxon>
        <taxon>Euteleostomi</taxon>
        <taxon>Actinopterygii</taxon>
        <taxon>Neopterygii</taxon>
        <taxon>Teleostei</taxon>
        <taxon>Neoteleostei</taxon>
        <taxon>Acanthomorphata</taxon>
        <taxon>Eupercaria</taxon>
        <taxon>Perciformes</taxon>
        <taxon>Cottioidei</taxon>
        <taxon>Cottales</taxon>
        <taxon>Liparidae</taxon>
        <taxon>Liparis</taxon>
    </lineage>
</organism>
<name>A0A4Z2GJB3_9TELE</name>
<protein>
    <submittedName>
        <fullName evidence="2">Uncharacterized protein</fullName>
    </submittedName>
</protein>
<evidence type="ECO:0000313" key="3">
    <source>
        <dbReference type="Proteomes" id="UP000314294"/>
    </source>
</evidence>
<dbReference type="Proteomes" id="UP000314294">
    <property type="component" value="Unassembled WGS sequence"/>
</dbReference>
<dbReference type="AlphaFoldDB" id="A0A4Z2GJB3"/>
<evidence type="ECO:0000313" key="2">
    <source>
        <dbReference type="EMBL" id="TNN52973.1"/>
    </source>
</evidence>
<accession>A0A4Z2GJB3</accession>
<feature type="compositionally biased region" description="Low complexity" evidence="1">
    <location>
        <begin position="337"/>
        <end position="346"/>
    </location>
</feature>
<evidence type="ECO:0000256" key="1">
    <source>
        <dbReference type="SAM" id="MobiDB-lite"/>
    </source>
</evidence>
<gene>
    <name evidence="2" type="ORF">EYF80_036838</name>
</gene>
<keyword evidence="3" id="KW-1185">Reference proteome</keyword>
<feature type="compositionally biased region" description="Basic and acidic residues" evidence="1">
    <location>
        <begin position="90"/>
        <end position="105"/>
    </location>
</feature>
<feature type="compositionally biased region" description="Acidic residues" evidence="1">
    <location>
        <begin position="53"/>
        <end position="62"/>
    </location>
</feature>
<sequence>MTAEECNASSSQTCTDQPQVLHISQEEDDAALEDQPGAEENSECHFEKNQDVSQEEPSDVDMTDVKETTKETAAGIPAKKKRRMGMCGLTERERSHFLQTRKRESGQTGPERVGKQICNNSAELAAQEEVIPSVSPVPVGNVTEQEKAEMQLESSHCGGEDRTETEVHIAATASDGAGVVSDPGCSEDKSCEVEGGLGPGPEPTGDMKSDQPPGEEEEQLLGNQEQQEHEGGTAEIVTEELQEQMQDGEDGSAAVQSPAVTCRSPATPKEETEDCGAIEAAALQVASGTRTREEEVTGDAGGDGAAEAGGASSTHTQPGGREAAGTPRGPEVKDSCAPEAEPGAAPSSVNAEPPQTSDSADPFGSGYLDYVSDSQLNTIILSEEVVMEREDLDCPDHEDASDLICGLIRELSTLK</sequence>
<feature type="compositionally biased region" description="Polar residues" evidence="1">
    <location>
        <begin position="347"/>
        <end position="359"/>
    </location>
</feature>
<feature type="compositionally biased region" description="Acidic residues" evidence="1">
    <location>
        <begin position="26"/>
        <end position="41"/>
    </location>
</feature>